<dbReference type="Pfam" id="PF01068">
    <property type="entry name" value="DNA_ligase_A_M"/>
    <property type="match status" value="1"/>
</dbReference>
<dbReference type="Gene3D" id="2.40.50.140">
    <property type="entry name" value="Nucleic acid-binding proteins"/>
    <property type="match status" value="1"/>
</dbReference>
<dbReference type="GO" id="GO:0003910">
    <property type="term" value="F:DNA ligase (ATP) activity"/>
    <property type="evidence" value="ECO:0007669"/>
    <property type="project" value="UniProtKB-EC"/>
</dbReference>
<dbReference type="GO" id="GO:0006310">
    <property type="term" value="P:DNA recombination"/>
    <property type="evidence" value="ECO:0007669"/>
    <property type="project" value="InterPro"/>
</dbReference>
<dbReference type="Gene3D" id="3.30.1490.70">
    <property type="match status" value="1"/>
</dbReference>
<feature type="compositionally biased region" description="Pro residues" evidence="4">
    <location>
        <begin position="32"/>
        <end position="47"/>
    </location>
</feature>
<evidence type="ECO:0000313" key="6">
    <source>
        <dbReference type="EMBL" id="MVA75123.1"/>
    </source>
</evidence>
<proteinExistence type="inferred from homology"/>
<dbReference type="PANTHER" id="PTHR45674:SF4">
    <property type="entry name" value="DNA LIGASE 1"/>
    <property type="match status" value="1"/>
</dbReference>
<feature type="domain" description="ATP-dependent DNA ligase family profile" evidence="5">
    <location>
        <begin position="141"/>
        <end position="315"/>
    </location>
</feature>
<sequence>MTSSTAMLSPTLESIGSSVSTSWVSASRTVASPPPWSPPPPPSPPLEQPVATRASTTDPAASRAILTSVPPVAAVPCEEPAFSGILPHLLRGVTVRDTAVTWRVGRRAGARRCRARPCCETGEVSGPLMRAQTTERLPVGGGWVFEPKYDGYRVRAGVTGGVARLVSRRGTVLTGLFPEVAGAVAEQLGDGTEVDAELVVYRDGRLSFDALQQRMAGGPRRAGASARSDPATLMVFDLLAERGSATVAEPWTRRRSRLEQLATGWRPPVQLTPFAREVEEAAAWMEALAPMGIEGVVAKRAAARYGAAGSWLKVKHRETLEGVVGAVVGPLERPEALVVGRWDDGELTILGRAPLTPRQAEQVAPLLSAPRSPHPWPDRIRSAHFGGDPVAITHAEPEVLVEVLADTAESGGRRRHPLRFLRARLD</sequence>
<evidence type="ECO:0000259" key="5">
    <source>
        <dbReference type="Pfam" id="PF01068"/>
    </source>
</evidence>
<dbReference type="InterPro" id="IPR050191">
    <property type="entry name" value="ATP-dep_DNA_ligase"/>
</dbReference>
<reference evidence="6 7" key="1">
    <citation type="submission" date="2019-12" db="EMBL/GenBank/DDBJ databases">
        <title>Auraticoccus cholistani sp. nov., an actinomycete isolated from soil of Cholistan desert.</title>
        <authorList>
            <person name="Cheema M.T."/>
        </authorList>
    </citation>
    <scope>NUCLEOTIDE SEQUENCE [LARGE SCALE GENOMIC DNA]</scope>
    <source>
        <strain evidence="6 7">F435</strain>
    </source>
</reference>
<dbReference type="SUPFAM" id="SSF56091">
    <property type="entry name" value="DNA ligase/mRNA capping enzyme, catalytic domain"/>
    <property type="match status" value="1"/>
</dbReference>
<dbReference type="InterPro" id="IPR012310">
    <property type="entry name" value="DNA_ligase_ATP-dep_cent"/>
</dbReference>
<evidence type="ECO:0000256" key="1">
    <source>
        <dbReference type="ARBA" id="ARBA00007572"/>
    </source>
</evidence>
<name>A0A6A9UQV4_9ACTN</name>
<accession>A0A6A9UQV4</accession>
<comment type="caution">
    <text evidence="6">The sequence shown here is derived from an EMBL/GenBank/DDBJ whole genome shotgun (WGS) entry which is preliminary data.</text>
</comment>
<dbReference type="EMBL" id="WPCU01000004">
    <property type="protein sequence ID" value="MVA75123.1"/>
    <property type="molecule type" value="Genomic_DNA"/>
</dbReference>
<comment type="similarity">
    <text evidence="1">Belongs to the ATP-dependent DNA ligase family.</text>
</comment>
<dbReference type="InterPro" id="IPR012340">
    <property type="entry name" value="NA-bd_OB-fold"/>
</dbReference>
<evidence type="ECO:0000256" key="4">
    <source>
        <dbReference type="SAM" id="MobiDB-lite"/>
    </source>
</evidence>
<evidence type="ECO:0000313" key="7">
    <source>
        <dbReference type="Proteomes" id="UP000435304"/>
    </source>
</evidence>
<keyword evidence="2 6" id="KW-0436">Ligase</keyword>
<dbReference type="GO" id="GO:0006281">
    <property type="term" value="P:DNA repair"/>
    <property type="evidence" value="ECO:0007669"/>
    <property type="project" value="InterPro"/>
</dbReference>
<evidence type="ECO:0000256" key="3">
    <source>
        <dbReference type="ARBA" id="ARBA00034003"/>
    </source>
</evidence>
<keyword evidence="7" id="KW-1185">Reference proteome</keyword>
<dbReference type="Gene3D" id="3.30.470.30">
    <property type="entry name" value="DNA ligase/mRNA capping enzyme"/>
    <property type="match status" value="1"/>
</dbReference>
<dbReference type="PANTHER" id="PTHR45674">
    <property type="entry name" value="DNA LIGASE 1/3 FAMILY MEMBER"/>
    <property type="match status" value="1"/>
</dbReference>
<comment type="catalytic activity">
    <reaction evidence="3">
        <text>ATP + (deoxyribonucleotide)n-3'-hydroxyl + 5'-phospho-(deoxyribonucleotide)m = (deoxyribonucleotide)n+m + AMP + diphosphate.</text>
        <dbReference type="EC" id="6.5.1.1"/>
    </reaction>
</comment>
<feature type="compositionally biased region" description="Polar residues" evidence="4">
    <location>
        <begin position="1"/>
        <end position="16"/>
    </location>
</feature>
<feature type="region of interest" description="Disordered" evidence="4">
    <location>
        <begin position="1"/>
        <end position="59"/>
    </location>
</feature>
<protein>
    <submittedName>
        <fullName evidence="6">ATP-dependent DNA ligase</fullName>
    </submittedName>
</protein>
<organism evidence="6 7">
    <name type="scientific">Auraticoccus cholistanensis</name>
    <dbReference type="NCBI Taxonomy" id="2656650"/>
    <lineage>
        <taxon>Bacteria</taxon>
        <taxon>Bacillati</taxon>
        <taxon>Actinomycetota</taxon>
        <taxon>Actinomycetes</taxon>
        <taxon>Propionibacteriales</taxon>
        <taxon>Propionibacteriaceae</taxon>
        <taxon>Auraticoccus</taxon>
    </lineage>
</organism>
<gene>
    <name evidence="6" type="ORF">GC722_03630</name>
</gene>
<feature type="compositionally biased region" description="Low complexity" evidence="4">
    <location>
        <begin position="17"/>
        <end position="31"/>
    </location>
</feature>
<evidence type="ECO:0000256" key="2">
    <source>
        <dbReference type="ARBA" id="ARBA00022598"/>
    </source>
</evidence>
<dbReference type="GO" id="GO:0005524">
    <property type="term" value="F:ATP binding"/>
    <property type="evidence" value="ECO:0007669"/>
    <property type="project" value="InterPro"/>
</dbReference>
<dbReference type="AlphaFoldDB" id="A0A6A9UQV4"/>
<dbReference type="Proteomes" id="UP000435304">
    <property type="component" value="Unassembled WGS sequence"/>
</dbReference>